<dbReference type="GO" id="GO:0006002">
    <property type="term" value="P:fructose 6-phosphate metabolic process"/>
    <property type="evidence" value="ECO:0007669"/>
    <property type="project" value="TreeGrafter"/>
</dbReference>
<dbReference type="InterPro" id="IPR028343">
    <property type="entry name" value="FBPtase"/>
</dbReference>
<dbReference type="GO" id="GO:0005986">
    <property type="term" value="P:sucrose biosynthetic process"/>
    <property type="evidence" value="ECO:0007669"/>
    <property type="project" value="TreeGrafter"/>
</dbReference>
<gene>
    <name evidence="12" type="ORF">NEZAVI_LOCUS15497</name>
</gene>
<keyword evidence="5 8" id="KW-0378">Hydrolase</keyword>
<comment type="similarity">
    <text evidence="2 8">Belongs to the FBPase class 1 family.</text>
</comment>
<dbReference type="Gene3D" id="3.30.540.10">
    <property type="entry name" value="Fructose-1,6-Bisphosphatase, subunit A, domain 1"/>
    <property type="match status" value="1"/>
</dbReference>
<dbReference type="Gene3D" id="3.40.190.80">
    <property type="match status" value="1"/>
</dbReference>
<feature type="domain" description="Fructose-1-6-bisphosphatase class I N-terminal" evidence="10">
    <location>
        <begin position="90"/>
        <end position="259"/>
    </location>
</feature>
<evidence type="ECO:0000256" key="1">
    <source>
        <dbReference type="ARBA" id="ARBA00001273"/>
    </source>
</evidence>
<keyword evidence="4" id="KW-0963">Cytoplasm</keyword>
<comment type="catalytic activity">
    <reaction evidence="1">
        <text>beta-D-fructose 1,6-bisphosphate + H2O = beta-D-fructose 6-phosphate + phosphate</text>
        <dbReference type="Rhea" id="RHEA:11064"/>
        <dbReference type="ChEBI" id="CHEBI:15377"/>
        <dbReference type="ChEBI" id="CHEBI:32966"/>
        <dbReference type="ChEBI" id="CHEBI:43474"/>
        <dbReference type="ChEBI" id="CHEBI:57634"/>
        <dbReference type="EC" id="3.1.3.11"/>
    </reaction>
</comment>
<evidence type="ECO:0000313" key="13">
    <source>
        <dbReference type="Proteomes" id="UP001152798"/>
    </source>
</evidence>
<dbReference type="Pfam" id="PF00316">
    <property type="entry name" value="FBPase"/>
    <property type="match status" value="1"/>
</dbReference>
<dbReference type="Pfam" id="PF18913">
    <property type="entry name" value="FBPase_C"/>
    <property type="match status" value="1"/>
</dbReference>
<protein>
    <recommendedName>
        <fullName evidence="3">fructose-bisphosphatase</fullName>
        <ecNumber evidence="3">3.1.3.11</ecNumber>
    </recommendedName>
</protein>
<dbReference type="AlphaFoldDB" id="A0A9P0HUG7"/>
<dbReference type="InterPro" id="IPR033391">
    <property type="entry name" value="FBPase_N"/>
</dbReference>
<keyword evidence="13" id="KW-1185">Reference proteome</keyword>
<dbReference type="PANTHER" id="PTHR11556">
    <property type="entry name" value="FRUCTOSE-1,6-BISPHOSPHATASE-RELATED"/>
    <property type="match status" value="1"/>
</dbReference>
<keyword evidence="6 8" id="KW-0119">Carbohydrate metabolism</keyword>
<name>A0A9P0HUG7_NEZVI</name>
<dbReference type="GO" id="GO:0006094">
    <property type="term" value="P:gluconeogenesis"/>
    <property type="evidence" value="ECO:0007669"/>
    <property type="project" value="TreeGrafter"/>
</dbReference>
<comment type="pathway">
    <text evidence="7">Carbohydrate biosynthesis.</text>
</comment>
<evidence type="ECO:0000256" key="6">
    <source>
        <dbReference type="ARBA" id="ARBA00023277"/>
    </source>
</evidence>
<dbReference type="InterPro" id="IPR044015">
    <property type="entry name" value="FBPase_C_dom"/>
</dbReference>
<dbReference type="GO" id="GO:0042132">
    <property type="term" value="F:fructose 1,6-bisphosphate 1-phosphatase activity"/>
    <property type="evidence" value="ECO:0007669"/>
    <property type="project" value="UniProtKB-EC"/>
</dbReference>
<reference evidence="12" key="1">
    <citation type="submission" date="2022-01" db="EMBL/GenBank/DDBJ databases">
        <authorList>
            <person name="King R."/>
        </authorList>
    </citation>
    <scope>NUCLEOTIDE SEQUENCE</scope>
</reference>
<evidence type="ECO:0000256" key="3">
    <source>
        <dbReference type="ARBA" id="ARBA00013093"/>
    </source>
</evidence>
<evidence type="ECO:0000256" key="7">
    <source>
        <dbReference type="ARBA" id="ARBA00024331"/>
    </source>
</evidence>
<dbReference type="GO" id="GO:0030388">
    <property type="term" value="P:fructose 1,6-bisphosphate metabolic process"/>
    <property type="evidence" value="ECO:0007669"/>
    <property type="project" value="TreeGrafter"/>
</dbReference>
<dbReference type="EC" id="3.1.3.11" evidence="3"/>
<dbReference type="PANTHER" id="PTHR11556:SF35">
    <property type="entry name" value="SEDOHEPTULOSE-1,7-BISPHOSPHATASE, CHLOROPLASTIC"/>
    <property type="match status" value="1"/>
</dbReference>
<evidence type="ECO:0000256" key="9">
    <source>
        <dbReference type="SAM" id="MobiDB-lite"/>
    </source>
</evidence>
<dbReference type="Proteomes" id="UP001152798">
    <property type="component" value="Chromosome 7"/>
</dbReference>
<feature type="region of interest" description="Disordered" evidence="9">
    <location>
        <begin position="32"/>
        <end position="62"/>
    </location>
</feature>
<evidence type="ECO:0000259" key="11">
    <source>
        <dbReference type="Pfam" id="PF18913"/>
    </source>
</evidence>
<organism evidence="12 13">
    <name type="scientific">Nezara viridula</name>
    <name type="common">Southern green stink bug</name>
    <name type="synonym">Cimex viridulus</name>
    <dbReference type="NCBI Taxonomy" id="85310"/>
    <lineage>
        <taxon>Eukaryota</taxon>
        <taxon>Metazoa</taxon>
        <taxon>Ecdysozoa</taxon>
        <taxon>Arthropoda</taxon>
        <taxon>Hexapoda</taxon>
        <taxon>Insecta</taxon>
        <taxon>Pterygota</taxon>
        <taxon>Neoptera</taxon>
        <taxon>Paraneoptera</taxon>
        <taxon>Hemiptera</taxon>
        <taxon>Heteroptera</taxon>
        <taxon>Panheteroptera</taxon>
        <taxon>Pentatomomorpha</taxon>
        <taxon>Pentatomoidea</taxon>
        <taxon>Pentatomidae</taxon>
        <taxon>Pentatominae</taxon>
        <taxon>Nezara</taxon>
    </lineage>
</organism>
<evidence type="ECO:0000259" key="10">
    <source>
        <dbReference type="Pfam" id="PF00316"/>
    </source>
</evidence>
<accession>A0A9P0HUG7</accession>
<evidence type="ECO:0000313" key="12">
    <source>
        <dbReference type="EMBL" id="CAH1407868.1"/>
    </source>
</evidence>
<evidence type="ECO:0000256" key="8">
    <source>
        <dbReference type="RuleBase" id="RU000508"/>
    </source>
</evidence>
<dbReference type="GO" id="GO:0006000">
    <property type="term" value="P:fructose metabolic process"/>
    <property type="evidence" value="ECO:0007669"/>
    <property type="project" value="TreeGrafter"/>
</dbReference>
<dbReference type="PRINTS" id="PR00115">
    <property type="entry name" value="F16BPHPHTASE"/>
</dbReference>
<feature type="domain" description="Fructose-1-6-bisphosphatase class 1 C-terminal" evidence="11">
    <location>
        <begin position="267"/>
        <end position="391"/>
    </location>
</feature>
<evidence type="ECO:0000256" key="2">
    <source>
        <dbReference type="ARBA" id="ARBA00010941"/>
    </source>
</evidence>
<dbReference type="SUPFAM" id="SSF56655">
    <property type="entry name" value="Carbohydrate phosphatase"/>
    <property type="match status" value="1"/>
</dbReference>
<evidence type="ECO:0000256" key="4">
    <source>
        <dbReference type="ARBA" id="ARBA00022490"/>
    </source>
</evidence>
<dbReference type="EMBL" id="OV725083">
    <property type="protein sequence ID" value="CAH1407868.1"/>
    <property type="molecule type" value="Genomic_DNA"/>
</dbReference>
<evidence type="ECO:0000256" key="5">
    <source>
        <dbReference type="ARBA" id="ARBA00022801"/>
    </source>
</evidence>
<sequence>MKRGSQYSKWIYLNNEPAWINIEPPYLRHAKSVEKKEKRPIKSEPKEKIEVKKKPSKDETRGEMIKNTRYSFTSFIIPLCITGHRKDYQLLYCICALKKAVKIMSSALRKDGFAQLYMVGLKSKVNWEQIKENNVTFTDMIVDFLMKSGTVCMVAANRKEVFNKVRNPDAPFIVLLSTTDIQLPCRTNLCAGTSWMIFRRSEESRKGLFDREVFKGGRRALHSGILINGCNTMMASAFKKLDGIHYFMFDIMTGDFRLFEDSCYLRPSGNLLSINEALFYKFTPNVQAWLKERKAQQKSKGYYSRYTGGWLTDCFIILRSGGLLLSPEDSEFKDGRVKLLCKAVTMAHVVEKAGGKASNGQTAILKSLKTSKSQHTNLILGSIEEVDNYIKHVEPHLSQGYQLETDEDDTSTDLDE</sequence>
<dbReference type="OrthoDB" id="10256725at2759"/>
<dbReference type="GO" id="GO:0005737">
    <property type="term" value="C:cytoplasm"/>
    <property type="evidence" value="ECO:0007669"/>
    <property type="project" value="TreeGrafter"/>
</dbReference>
<dbReference type="InterPro" id="IPR000146">
    <property type="entry name" value="FBPase_class-1"/>
</dbReference>
<proteinExistence type="inferred from homology"/>